<dbReference type="RefSeq" id="XP_004832798.1">
    <property type="nucleotide sequence ID" value="XM_004832741.1"/>
</dbReference>
<dbReference type="VEuPathDB" id="PiroplasmaDB:BEWA_054020"/>
<comment type="caution">
    <text evidence="1">The sequence shown here is derived from an EMBL/GenBank/DDBJ whole genome shotgun (WGS) entry which is preliminary data.</text>
</comment>
<organism evidence="1 2">
    <name type="scientific">Theileria equi strain WA</name>
    <dbReference type="NCBI Taxonomy" id="1537102"/>
    <lineage>
        <taxon>Eukaryota</taxon>
        <taxon>Sar</taxon>
        <taxon>Alveolata</taxon>
        <taxon>Apicomplexa</taxon>
        <taxon>Aconoidasida</taxon>
        <taxon>Piroplasmida</taxon>
        <taxon>Theileriidae</taxon>
        <taxon>Theileria</taxon>
    </lineage>
</organism>
<dbReference type="KEGG" id="beq:BEWA_054020"/>
<sequence length="463" mass="51574">MTKKVTIDIDKTLKSGTLNDGGKRYYNDEEHNERVDVILTESLQNLPEYVTLTHKPTNGDTIGNIKYSNYKARSSGSGTHTTLIVYYWSGDTEYKNPLVVKLSGEKEKYYTTDTSTSGKERNPRICSLFTNFSQCGSDTKINDIALKDTLDKQNCKRNEAHILNLSQNGSTTYPCPSGCQKQISVSTHGYSDFTYSTHYIPGYGNLSVSGFKEGSIWQVGLPSIRSISSITVYFISNTNTPIVINYNKGGEKYFRRNKSTGNTWTAVSQDKALKLLNDQEYYPKVTIKLSMPANAPYPDEGTKINITVRSSFIEGGYYISRHSLCGGLFKVTQVKHGQGTTLEGISSNYPIESVTAYYNGDDYITKDPILVELAVKNTSKTGYIYYGKSTAQDNSWRAFLNSGTRHNEAYLRKKLKSMRETKLLPSKTTDIIETTLIVTDVLAGGGTMGYGGWKLFGVLATRL</sequence>
<accession>L1LDC6</accession>
<reference evidence="1 2" key="1">
    <citation type="journal article" date="2012" name="BMC Genomics">
        <title>Comparative genomic analysis and phylogenetic position of Theileria equi.</title>
        <authorList>
            <person name="Kappmeyer L.S."/>
            <person name="Thiagarajan M."/>
            <person name="Herndon D.R."/>
            <person name="Ramsay J.D."/>
            <person name="Caler E."/>
            <person name="Djikeng A."/>
            <person name="Gillespie J.J."/>
            <person name="Lau A.O."/>
            <person name="Roalson E.H."/>
            <person name="Silva J.C."/>
            <person name="Silva M.G."/>
            <person name="Suarez C.E."/>
            <person name="Ueti M.W."/>
            <person name="Nene V.M."/>
            <person name="Mealey R.H."/>
            <person name="Knowles D.P."/>
            <person name="Brayton K.A."/>
        </authorList>
    </citation>
    <scope>NUCLEOTIDE SEQUENCE [LARGE SCALE GENOMIC DNA]</scope>
    <source>
        <strain evidence="1 2">WA</strain>
    </source>
</reference>
<name>L1LDC6_THEEQ</name>
<dbReference type="EMBL" id="ACOU01000003">
    <property type="protein sequence ID" value="EKX73346.1"/>
    <property type="molecule type" value="Genomic_DNA"/>
</dbReference>
<proteinExistence type="predicted"/>
<keyword evidence="2" id="KW-1185">Reference proteome</keyword>
<protein>
    <submittedName>
        <fullName evidence="1">Uncharacterized protein</fullName>
    </submittedName>
</protein>
<evidence type="ECO:0000313" key="1">
    <source>
        <dbReference type="EMBL" id="EKX73346.1"/>
    </source>
</evidence>
<dbReference type="Proteomes" id="UP000031512">
    <property type="component" value="Unassembled WGS sequence"/>
</dbReference>
<dbReference type="AlphaFoldDB" id="L1LDC6"/>
<evidence type="ECO:0000313" key="2">
    <source>
        <dbReference type="Proteomes" id="UP000031512"/>
    </source>
</evidence>
<gene>
    <name evidence="1" type="ORF">BEWA_054020</name>
</gene>
<dbReference type="GeneID" id="15802953"/>